<dbReference type="GO" id="GO:0003700">
    <property type="term" value="F:DNA-binding transcription factor activity"/>
    <property type="evidence" value="ECO:0007669"/>
    <property type="project" value="InterPro"/>
</dbReference>
<evidence type="ECO:0000259" key="5">
    <source>
        <dbReference type="PROSITE" id="PS50931"/>
    </source>
</evidence>
<dbReference type="InterPro" id="IPR036390">
    <property type="entry name" value="WH_DNA-bd_sf"/>
</dbReference>
<dbReference type="GO" id="GO:0003677">
    <property type="term" value="F:DNA binding"/>
    <property type="evidence" value="ECO:0007669"/>
    <property type="project" value="UniProtKB-KW"/>
</dbReference>
<comment type="similarity">
    <text evidence="1">Belongs to the LysR transcriptional regulatory family.</text>
</comment>
<keyword evidence="7" id="KW-1185">Reference proteome</keyword>
<feature type="domain" description="HTH lysR-type" evidence="5">
    <location>
        <begin position="1"/>
        <end position="58"/>
    </location>
</feature>
<dbReference type="STRING" id="1423802.FC56_GL001263"/>
<dbReference type="InterPro" id="IPR036388">
    <property type="entry name" value="WH-like_DNA-bd_sf"/>
</dbReference>
<dbReference type="Proteomes" id="UP000051256">
    <property type="component" value="Unassembled WGS sequence"/>
</dbReference>
<evidence type="ECO:0000256" key="1">
    <source>
        <dbReference type="ARBA" id="ARBA00009437"/>
    </source>
</evidence>
<keyword evidence="2" id="KW-0805">Transcription regulation</keyword>
<evidence type="ECO:0000256" key="4">
    <source>
        <dbReference type="ARBA" id="ARBA00023163"/>
    </source>
</evidence>
<dbReference type="EMBL" id="AYZR01000004">
    <property type="protein sequence ID" value="KRM94311.1"/>
    <property type="molecule type" value="Genomic_DNA"/>
</dbReference>
<keyword evidence="3" id="KW-0238">DNA-binding</keyword>
<keyword evidence="4" id="KW-0804">Transcription</keyword>
<protein>
    <submittedName>
        <fullName evidence="6">MleR protein</fullName>
    </submittedName>
</protein>
<gene>
    <name evidence="6" type="ORF">FC56_GL001263</name>
</gene>
<accession>A0A0R2CRU3</accession>
<dbReference type="SUPFAM" id="SSF53850">
    <property type="entry name" value="Periplasmic binding protein-like II"/>
    <property type="match status" value="1"/>
</dbReference>
<dbReference type="PATRIC" id="fig|1423802.4.peg.1282"/>
<dbReference type="Gene3D" id="3.40.190.290">
    <property type="match status" value="1"/>
</dbReference>
<evidence type="ECO:0000256" key="2">
    <source>
        <dbReference type="ARBA" id="ARBA00023015"/>
    </source>
</evidence>
<dbReference type="InterPro" id="IPR005119">
    <property type="entry name" value="LysR_subst-bd"/>
</dbReference>
<proteinExistence type="inferred from homology"/>
<dbReference type="InterPro" id="IPR000847">
    <property type="entry name" value="LysR_HTH_N"/>
</dbReference>
<dbReference type="AlphaFoldDB" id="A0A0R2CRU3"/>
<dbReference type="GO" id="GO:0005829">
    <property type="term" value="C:cytosol"/>
    <property type="evidence" value="ECO:0007669"/>
    <property type="project" value="TreeGrafter"/>
</dbReference>
<dbReference type="SUPFAM" id="SSF46785">
    <property type="entry name" value="Winged helix' DNA-binding domain"/>
    <property type="match status" value="1"/>
</dbReference>
<evidence type="ECO:0000256" key="3">
    <source>
        <dbReference type="ARBA" id="ARBA00023125"/>
    </source>
</evidence>
<dbReference type="PROSITE" id="PS50931">
    <property type="entry name" value="HTH_LYSR"/>
    <property type="match status" value="1"/>
</dbReference>
<evidence type="ECO:0000313" key="6">
    <source>
        <dbReference type="EMBL" id="KRM94311.1"/>
    </source>
</evidence>
<sequence length="293" mass="33094">MNIKELEYFQDLVEKRNFSIVAADFKVSQPTITMAIKRLEAELNTILFMRDPGRNHLSVTTSGKQLAVHVAAILNHLEIAKNQINSINHQKIKFGLPPIIGQKYFPQLAALLNQHDLLNQVISVERGSAELINLLNNGSLDLALLGSVVPLNQESLHAQEFAQSNFKIIVSQNSPLASLTKISFKELKGQSFITLSENFVHDKALKQLSHLNHFRPKIIFKSNDPQVVQRMVQNDVGISLLAETAITEDVHAIELADDSQPHFHMSIAYRSDHLITDFERQVIDWILNLTNYH</sequence>
<organism evidence="6 7">
    <name type="scientific">Lentilactobacillus senioris DSM 24302 = JCM 17472</name>
    <dbReference type="NCBI Taxonomy" id="1423802"/>
    <lineage>
        <taxon>Bacteria</taxon>
        <taxon>Bacillati</taxon>
        <taxon>Bacillota</taxon>
        <taxon>Bacilli</taxon>
        <taxon>Lactobacillales</taxon>
        <taxon>Lactobacillaceae</taxon>
        <taxon>Lentilactobacillus</taxon>
    </lineage>
</organism>
<dbReference type="RefSeq" id="WP_056977468.1">
    <property type="nucleotide sequence ID" value="NZ_AYZR01000004.1"/>
</dbReference>
<dbReference type="Pfam" id="PF00126">
    <property type="entry name" value="HTH_1"/>
    <property type="match status" value="1"/>
</dbReference>
<dbReference type="PANTHER" id="PTHR30419:SF8">
    <property type="entry name" value="NITROGEN ASSIMILATION TRANSCRIPTIONAL ACTIVATOR-RELATED"/>
    <property type="match status" value="1"/>
</dbReference>
<reference evidence="6 7" key="1">
    <citation type="journal article" date="2015" name="Genome Announc.">
        <title>Expanding the biotechnology potential of lactobacilli through comparative genomics of 213 strains and associated genera.</title>
        <authorList>
            <person name="Sun Z."/>
            <person name="Harris H.M."/>
            <person name="McCann A."/>
            <person name="Guo C."/>
            <person name="Argimon S."/>
            <person name="Zhang W."/>
            <person name="Yang X."/>
            <person name="Jeffery I.B."/>
            <person name="Cooney J.C."/>
            <person name="Kagawa T.F."/>
            <person name="Liu W."/>
            <person name="Song Y."/>
            <person name="Salvetti E."/>
            <person name="Wrobel A."/>
            <person name="Rasinkangas P."/>
            <person name="Parkhill J."/>
            <person name="Rea M.C."/>
            <person name="O'Sullivan O."/>
            <person name="Ritari J."/>
            <person name="Douillard F.P."/>
            <person name="Paul Ross R."/>
            <person name="Yang R."/>
            <person name="Briner A.E."/>
            <person name="Felis G.E."/>
            <person name="de Vos W.M."/>
            <person name="Barrangou R."/>
            <person name="Klaenhammer T.R."/>
            <person name="Caufield P.W."/>
            <person name="Cui Y."/>
            <person name="Zhang H."/>
            <person name="O'Toole P.W."/>
        </authorList>
    </citation>
    <scope>NUCLEOTIDE SEQUENCE [LARGE SCALE GENOMIC DNA]</scope>
    <source>
        <strain evidence="6 7">DSM 24302</strain>
    </source>
</reference>
<name>A0A0R2CRU3_9LACO</name>
<dbReference type="InterPro" id="IPR050950">
    <property type="entry name" value="HTH-type_LysR_regulators"/>
</dbReference>
<dbReference type="Pfam" id="PF03466">
    <property type="entry name" value="LysR_substrate"/>
    <property type="match status" value="1"/>
</dbReference>
<dbReference type="PANTHER" id="PTHR30419">
    <property type="entry name" value="HTH-TYPE TRANSCRIPTIONAL REGULATOR YBHD"/>
    <property type="match status" value="1"/>
</dbReference>
<dbReference type="Gene3D" id="1.10.10.10">
    <property type="entry name" value="Winged helix-like DNA-binding domain superfamily/Winged helix DNA-binding domain"/>
    <property type="match status" value="1"/>
</dbReference>
<comment type="caution">
    <text evidence="6">The sequence shown here is derived from an EMBL/GenBank/DDBJ whole genome shotgun (WGS) entry which is preliminary data.</text>
</comment>
<evidence type="ECO:0000313" key="7">
    <source>
        <dbReference type="Proteomes" id="UP000051256"/>
    </source>
</evidence>